<dbReference type="PANTHER" id="PTHR43791:SF35">
    <property type="entry name" value="MAJOR FACILITATOR SUPERFAMILY (MFS) PROFILE DOMAIN-CONTAINING PROTEIN"/>
    <property type="match status" value="1"/>
</dbReference>
<dbReference type="PANTHER" id="PTHR43791">
    <property type="entry name" value="PERMEASE-RELATED"/>
    <property type="match status" value="1"/>
</dbReference>
<gene>
    <name evidence="7" type="ORF">BHE90_008322</name>
</gene>
<protein>
    <recommendedName>
        <fullName evidence="9">Major facilitator superfamily (MFS) profile domain-containing protein</fullName>
    </recommendedName>
</protein>
<keyword evidence="2" id="KW-0813">Transport</keyword>
<proteinExistence type="predicted"/>
<evidence type="ECO:0008006" key="9">
    <source>
        <dbReference type="Google" id="ProtNLM"/>
    </source>
</evidence>
<feature type="transmembrane region" description="Helical" evidence="6">
    <location>
        <begin position="49"/>
        <end position="69"/>
    </location>
</feature>
<evidence type="ECO:0000313" key="8">
    <source>
        <dbReference type="Proteomes" id="UP000287124"/>
    </source>
</evidence>
<evidence type="ECO:0000256" key="5">
    <source>
        <dbReference type="ARBA" id="ARBA00023136"/>
    </source>
</evidence>
<evidence type="ECO:0000256" key="3">
    <source>
        <dbReference type="ARBA" id="ARBA00022692"/>
    </source>
</evidence>
<dbReference type="Proteomes" id="UP000287124">
    <property type="component" value="Unassembled WGS sequence"/>
</dbReference>
<dbReference type="InterPro" id="IPR036259">
    <property type="entry name" value="MFS_trans_sf"/>
</dbReference>
<name>A0A430LN93_9HYPO</name>
<comment type="caution">
    <text evidence="7">The sequence shown here is derived from an EMBL/GenBank/DDBJ whole genome shotgun (WGS) entry which is preliminary data.</text>
</comment>
<comment type="subcellular location">
    <subcellularLocation>
        <location evidence="1">Membrane</location>
        <topology evidence="1">Multi-pass membrane protein</topology>
    </subcellularLocation>
</comment>
<evidence type="ECO:0000256" key="4">
    <source>
        <dbReference type="ARBA" id="ARBA00022989"/>
    </source>
</evidence>
<feature type="transmembrane region" description="Helical" evidence="6">
    <location>
        <begin position="12"/>
        <end position="37"/>
    </location>
</feature>
<dbReference type="SUPFAM" id="SSF103473">
    <property type="entry name" value="MFS general substrate transporter"/>
    <property type="match status" value="1"/>
</dbReference>
<dbReference type="GO" id="GO:0016020">
    <property type="term" value="C:membrane"/>
    <property type="evidence" value="ECO:0007669"/>
    <property type="project" value="UniProtKB-SubCell"/>
</dbReference>
<keyword evidence="4 6" id="KW-1133">Transmembrane helix</keyword>
<dbReference type="Gene3D" id="1.20.1250.20">
    <property type="entry name" value="MFS general substrate transporter like domains"/>
    <property type="match status" value="1"/>
</dbReference>
<organism evidence="7 8">
    <name type="scientific">Fusarium euwallaceae</name>
    <dbReference type="NCBI Taxonomy" id="1147111"/>
    <lineage>
        <taxon>Eukaryota</taxon>
        <taxon>Fungi</taxon>
        <taxon>Dikarya</taxon>
        <taxon>Ascomycota</taxon>
        <taxon>Pezizomycotina</taxon>
        <taxon>Sordariomycetes</taxon>
        <taxon>Hypocreomycetidae</taxon>
        <taxon>Hypocreales</taxon>
        <taxon>Nectriaceae</taxon>
        <taxon>Fusarium</taxon>
        <taxon>Fusarium solani species complex</taxon>
    </lineage>
</organism>
<sequence length="80" mass="9037">MVISSRYNKVEHIFRMGIWFVAATMMAIPTPLISFGIGHIKGSLSPWRHMFISAGCITITWTFVILLCLDSDPITTEHLN</sequence>
<dbReference type="AlphaFoldDB" id="A0A430LN93"/>
<accession>A0A430LN93</accession>
<dbReference type="GO" id="GO:0022857">
    <property type="term" value="F:transmembrane transporter activity"/>
    <property type="evidence" value="ECO:0007669"/>
    <property type="project" value="TreeGrafter"/>
</dbReference>
<evidence type="ECO:0000256" key="6">
    <source>
        <dbReference type="SAM" id="Phobius"/>
    </source>
</evidence>
<evidence type="ECO:0000313" key="7">
    <source>
        <dbReference type="EMBL" id="RTE77192.1"/>
    </source>
</evidence>
<keyword evidence="8" id="KW-1185">Reference proteome</keyword>
<evidence type="ECO:0000256" key="2">
    <source>
        <dbReference type="ARBA" id="ARBA00022448"/>
    </source>
</evidence>
<keyword evidence="5 6" id="KW-0472">Membrane</keyword>
<reference evidence="7 8" key="1">
    <citation type="submission" date="2017-06" db="EMBL/GenBank/DDBJ databases">
        <title>Comparative genomic analysis of Ambrosia Fusariam Clade fungi.</title>
        <authorList>
            <person name="Stajich J.E."/>
            <person name="Carrillo J."/>
            <person name="Kijimoto T."/>
            <person name="Eskalen A."/>
            <person name="O'Donnell K."/>
            <person name="Kasson M."/>
        </authorList>
    </citation>
    <scope>NUCLEOTIDE SEQUENCE [LARGE SCALE GENOMIC DNA]</scope>
    <source>
        <strain evidence="7 8">UCR1854</strain>
    </source>
</reference>
<evidence type="ECO:0000256" key="1">
    <source>
        <dbReference type="ARBA" id="ARBA00004141"/>
    </source>
</evidence>
<dbReference type="EMBL" id="MIKF01000128">
    <property type="protein sequence ID" value="RTE77192.1"/>
    <property type="molecule type" value="Genomic_DNA"/>
</dbReference>
<keyword evidence="3 6" id="KW-0812">Transmembrane</keyword>